<evidence type="ECO:0000256" key="5">
    <source>
        <dbReference type="ARBA" id="ARBA00022737"/>
    </source>
</evidence>
<comment type="caution">
    <text evidence="13">The sequence shown here is derived from an EMBL/GenBank/DDBJ whole genome shotgun (WGS) entry which is preliminary data.</text>
</comment>
<feature type="domain" description="C2" evidence="11">
    <location>
        <begin position="181"/>
        <end position="313"/>
    </location>
</feature>
<keyword evidence="14" id="KW-1185">Reference proteome</keyword>
<dbReference type="PROSITE" id="PS50004">
    <property type="entry name" value="C2"/>
    <property type="match status" value="1"/>
</dbReference>
<evidence type="ECO:0000256" key="10">
    <source>
        <dbReference type="ARBA" id="ARBA00023136"/>
    </source>
</evidence>
<dbReference type="SUPFAM" id="SSF49562">
    <property type="entry name" value="C2 domain (Calcium/lipid-binding domain, CaLB)"/>
    <property type="match status" value="2"/>
</dbReference>
<keyword evidence="5" id="KW-0677">Repeat</keyword>
<keyword evidence="8" id="KW-0445">Lipid transport</keyword>
<keyword evidence="9" id="KW-0446">Lipid-binding</keyword>
<dbReference type="InterPro" id="IPR031468">
    <property type="entry name" value="SMP_LBD"/>
</dbReference>
<evidence type="ECO:0000256" key="8">
    <source>
        <dbReference type="ARBA" id="ARBA00023055"/>
    </source>
</evidence>
<dbReference type="Proteomes" id="UP001239445">
    <property type="component" value="Unassembled WGS sequence"/>
</dbReference>
<evidence type="ECO:0000256" key="6">
    <source>
        <dbReference type="ARBA" id="ARBA00022837"/>
    </source>
</evidence>
<keyword evidence="10" id="KW-0472">Membrane</keyword>
<comment type="subcellular location">
    <subcellularLocation>
        <location evidence="1">Membrane</location>
    </subcellularLocation>
</comment>
<dbReference type="AlphaFoldDB" id="A0AAJ0F531"/>
<dbReference type="InterPro" id="IPR000008">
    <property type="entry name" value="C2_dom"/>
</dbReference>
<proteinExistence type="predicted"/>
<dbReference type="GO" id="GO:0046872">
    <property type="term" value="F:metal ion binding"/>
    <property type="evidence" value="ECO:0007669"/>
    <property type="project" value="UniProtKB-KW"/>
</dbReference>
<dbReference type="SMART" id="SM00239">
    <property type="entry name" value="C2"/>
    <property type="match status" value="2"/>
</dbReference>
<dbReference type="CDD" id="cd21670">
    <property type="entry name" value="SMP_ESyt"/>
    <property type="match status" value="1"/>
</dbReference>
<name>A0AAJ0F531_9PEZI</name>
<evidence type="ECO:0000256" key="1">
    <source>
        <dbReference type="ARBA" id="ARBA00004370"/>
    </source>
</evidence>
<gene>
    <name evidence="13" type="ORF">QBC47DRAFT_392986</name>
</gene>
<keyword evidence="3" id="KW-0812">Transmembrane</keyword>
<dbReference type="EMBL" id="MU839844">
    <property type="protein sequence ID" value="KAK1750958.1"/>
    <property type="molecule type" value="Genomic_DNA"/>
</dbReference>
<dbReference type="PROSITE" id="PS51847">
    <property type="entry name" value="SMP"/>
    <property type="match status" value="1"/>
</dbReference>
<accession>A0AAJ0F531</accession>
<evidence type="ECO:0000256" key="4">
    <source>
        <dbReference type="ARBA" id="ARBA00022723"/>
    </source>
</evidence>
<dbReference type="PANTHER" id="PTHR45761:SF1">
    <property type="entry name" value="EXTENDED SYNAPTOTAGMIN-LIKE PROTEIN 2, ISOFORM C"/>
    <property type="match status" value="1"/>
</dbReference>
<keyword evidence="4" id="KW-0479">Metal-binding</keyword>
<organism evidence="13 14">
    <name type="scientific">Echria macrotheca</name>
    <dbReference type="NCBI Taxonomy" id="438768"/>
    <lineage>
        <taxon>Eukaryota</taxon>
        <taxon>Fungi</taxon>
        <taxon>Dikarya</taxon>
        <taxon>Ascomycota</taxon>
        <taxon>Pezizomycotina</taxon>
        <taxon>Sordariomycetes</taxon>
        <taxon>Sordariomycetidae</taxon>
        <taxon>Sordariales</taxon>
        <taxon>Schizotheciaceae</taxon>
        <taxon>Echria</taxon>
    </lineage>
</organism>
<feature type="domain" description="SMP-LTD" evidence="12">
    <location>
        <begin position="13"/>
        <end position="190"/>
    </location>
</feature>
<reference evidence="13" key="1">
    <citation type="submission" date="2023-06" db="EMBL/GenBank/DDBJ databases">
        <title>Genome-scale phylogeny and comparative genomics of the fungal order Sordariales.</title>
        <authorList>
            <consortium name="Lawrence Berkeley National Laboratory"/>
            <person name="Hensen N."/>
            <person name="Bonometti L."/>
            <person name="Westerberg I."/>
            <person name="Brannstrom I.O."/>
            <person name="Guillou S."/>
            <person name="Cros-Aarteil S."/>
            <person name="Calhoun S."/>
            <person name="Haridas S."/>
            <person name="Kuo A."/>
            <person name="Mondo S."/>
            <person name="Pangilinan J."/>
            <person name="Riley R."/>
            <person name="Labutti K."/>
            <person name="Andreopoulos B."/>
            <person name="Lipzen A."/>
            <person name="Chen C."/>
            <person name="Yanf M."/>
            <person name="Daum C."/>
            <person name="Ng V."/>
            <person name="Clum A."/>
            <person name="Steindorff A."/>
            <person name="Ohm R."/>
            <person name="Martin F."/>
            <person name="Silar P."/>
            <person name="Natvig D."/>
            <person name="Lalanne C."/>
            <person name="Gautier V."/>
            <person name="Ament-Velasquez S.L."/>
            <person name="Kruys A."/>
            <person name="Hutchinson M.I."/>
            <person name="Powell A.J."/>
            <person name="Barry K."/>
            <person name="Miller A.N."/>
            <person name="Grigoriev I.V."/>
            <person name="Debuchy R."/>
            <person name="Gladieux P."/>
            <person name="Thoren M.H."/>
            <person name="Johannesson H."/>
        </authorList>
    </citation>
    <scope>NUCLEOTIDE SEQUENCE</scope>
    <source>
        <strain evidence="13">PSN4</strain>
    </source>
</reference>
<evidence type="ECO:0000259" key="11">
    <source>
        <dbReference type="PROSITE" id="PS50004"/>
    </source>
</evidence>
<dbReference type="InterPro" id="IPR039010">
    <property type="entry name" value="Synaptotagmin_SMP"/>
</dbReference>
<dbReference type="Pfam" id="PF00168">
    <property type="entry name" value="C2"/>
    <property type="match status" value="1"/>
</dbReference>
<evidence type="ECO:0000256" key="9">
    <source>
        <dbReference type="ARBA" id="ARBA00023121"/>
    </source>
</evidence>
<evidence type="ECO:0000313" key="14">
    <source>
        <dbReference type="Proteomes" id="UP001239445"/>
    </source>
</evidence>
<dbReference type="GO" id="GO:0016020">
    <property type="term" value="C:membrane"/>
    <property type="evidence" value="ECO:0007669"/>
    <property type="project" value="UniProtKB-SubCell"/>
</dbReference>
<dbReference type="GO" id="GO:0005737">
    <property type="term" value="C:cytoplasm"/>
    <property type="evidence" value="ECO:0007669"/>
    <property type="project" value="UniProtKB-ARBA"/>
</dbReference>
<dbReference type="InterPro" id="IPR035892">
    <property type="entry name" value="C2_domain_sf"/>
</dbReference>
<evidence type="ECO:0000256" key="3">
    <source>
        <dbReference type="ARBA" id="ARBA00022692"/>
    </source>
</evidence>
<sequence length="479" mass="52226">MATIIETLTASGGPESPGFLNDLVKQLWPNICVAGGQMVKDIVEPMFKTMLPAPLNGLQFAKIDLGTIPIHISRVDVHNTENEGIKLDLDVDWDGCCDIELNGNMIPKFGIEHVKLRGRLSLLLCPLTTVLPLIGAAQVAFINPPFLEFKYTDAAHVANLGVIDRTIRKIIQSIMASMAVLPNRFLLKLDANNDYFKTYQHPIGVLRLTVESGSELGEKKEGKSLLKKLVHDEPDCFVKVSLSAEKIWKTRTINNQRNPEWNETCDFVVSDFEQAIELDVDDDDTGLPDDDIGVAATTVKRLLLEGGRQELALEHKGQPIDGKIKVRGDFFKFVPNPASFSAGGNPDEVVGMMTVLVASAFGVTGKRQELKPNVMVSWGDLASFRTAIKIDAPGTDIENPSFDQAFRVTVKSGTIPGGPPVRIALLDGEKERGSVEVPLDEVLASPGLALEKFFDVGNGATVRAGIWLRGTEHAQLQGN</sequence>
<keyword evidence="6" id="KW-0106">Calcium</keyword>
<evidence type="ECO:0000313" key="13">
    <source>
        <dbReference type="EMBL" id="KAK1750958.1"/>
    </source>
</evidence>
<protein>
    <recommendedName>
        <fullName evidence="15">C2 domain-containing protein</fullName>
    </recommendedName>
</protein>
<keyword evidence="7" id="KW-1133">Transmembrane helix</keyword>
<dbReference type="GO" id="GO:0008289">
    <property type="term" value="F:lipid binding"/>
    <property type="evidence" value="ECO:0007669"/>
    <property type="project" value="UniProtKB-KW"/>
</dbReference>
<dbReference type="InterPro" id="IPR051634">
    <property type="entry name" value="Extended_Synaptotagmin"/>
</dbReference>
<evidence type="ECO:0008006" key="15">
    <source>
        <dbReference type="Google" id="ProtNLM"/>
    </source>
</evidence>
<dbReference type="GO" id="GO:0006869">
    <property type="term" value="P:lipid transport"/>
    <property type="evidence" value="ECO:0007669"/>
    <property type="project" value="UniProtKB-KW"/>
</dbReference>
<evidence type="ECO:0000256" key="2">
    <source>
        <dbReference type="ARBA" id="ARBA00022448"/>
    </source>
</evidence>
<evidence type="ECO:0000259" key="12">
    <source>
        <dbReference type="PROSITE" id="PS51847"/>
    </source>
</evidence>
<dbReference type="PANTHER" id="PTHR45761">
    <property type="entry name" value="EXTENDED SYNAPTOTAGMIN-LIKE PROTEIN 2, ISOFORM C"/>
    <property type="match status" value="1"/>
</dbReference>
<dbReference type="CDD" id="cd00030">
    <property type="entry name" value="C2"/>
    <property type="match status" value="1"/>
</dbReference>
<evidence type="ECO:0000256" key="7">
    <source>
        <dbReference type="ARBA" id="ARBA00022989"/>
    </source>
</evidence>
<dbReference type="GO" id="GO:0012505">
    <property type="term" value="C:endomembrane system"/>
    <property type="evidence" value="ECO:0007669"/>
    <property type="project" value="UniProtKB-ARBA"/>
</dbReference>
<dbReference type="Gene3D" id="2.60.40.150">
    <property type="entry name" value="C2 domain"/>
    <property type="match status" value="1"/>
</dbReference>
<dbReference type="Pfam" id="PF17047">
    <property type="entry name" value="SMP_LBD"/>
    <property type="match status" value="1"/>
</dbReference>
<keyword evidence="2" id="KW-0813">Transport</keyword>